<sequence length="43" mass="4843">MGETPQARDQRLREKARKRAAEATDADRAVDEMVTRSIKEQGA</sequence>
<dbReference type="EMBL" id="BAABBM010000001">
    <property type="protein sequence ID" value="GAA3901136.1"/>
    <property type="molecule type" value="Genomic_DNA"/>
</dbReference>
<name>A0ABP7LG05_9SPHN</name>
<feature type="region of interest" description="Disordered" evidence="1">
    <location>
        <begin position="1"/>
        <end position="43"/>
    </location>
</feature>
<evidence type="ECO:0000313" key="2">
    <source>
        <dbReference type="EMBL" id="GAA3901136.1"/>
    </source>
</evidence>
<protein>
    <submittedName>
        <fullName evidence="2">Uncharacterized protein</fullName>
    </submittedName>
</protein>
<dbReference type="Proteomes" id="UP001500827">
    <property type="component" value="Unassembled WGS sequence"/>
</dbReference>
<comment type="caution">
    <text evidence="2">The sequence shown here is derived from an EMBL/GenBank/DDBJ whole genome shotgun (WGS) entry which is preliminary data.</text>
</comment>
<organism evidence="2 3">
    <name type="scientific">Sphingomonas limnosediminicola</name>
    <dbReference type="NCBI Taxonomy" id="940133"/>
    <lineage>
        <taxon>Bacteria</taxon>
        <taxon>Pseudomonadati</taxon>
        <taxon>Pseudomonadota</taxon>
        <taxon>Alphaproteobacteria</taxon>
        <taxon>Sphingomonadales</taxon>
        <taxon>Sphingomonadaceae</taxon>
        <taxon>Sphingomonas</taxon>
    </lineage>
</organism>
<reference evidence="3" key="1">
    <citation type="journal article" date="2019" name="Int. J. Syst. Evol. Microbiol.">
        <title>The Global Catalogue of Microorganisms (GCM) 10K type strain sequencing project: providing services to taxonomists for standard genome sequencing and annotation.</title>
        <authorList>
            <consortium name="The Broad Institute Genomics Platform"/>
            <consortium name="The Broad Institute Genome Sequencing Center for Infectious Disease"/>
            <person name="Wu L."/>
            <person name="Ma J."/>
        </authorList>
    </citation>
    <scope>NUCLEOTIDE SEQUENCE [LARGE SCALE GENOMIC DNA]</scope>
    <source>
        <strain evidence="3">JCM 17543</strain>
    </source>
</reference>
<gene>
    <name evidence="2" type="ORF">GCM10022276_19910</name>
</gene>
<keyword evidence="3" id="KW-1185">Reference proteome</keyword>
<accession>A0ABP7LG05</accession>
<evidence type="ECO:0000313" key="3">
    <source>
        <dbReference type="Proteomes" id="UP001500827"/>
    </source>
</evidence>
<proteinExistence type="predicted"/>
<evidence type="ECO:0000256" key="1">
    <source>
        <dbReference type="SAM" id="MobiDB-lite"/>
    </source>
</evidence>